<evidence type="ECO:0000313" key="7">
    <source>
        <dbReference type="Proteomes" id="UP000549617"/>
    </source>
</evidence>
<keyword evidence="7" id="KW-1185">Reference proteome</keyword>
<dbReference type="GO" id="GO:0003700">
    <property type="term" value="F:DNA-binding transcription factor activity"/>
    <property type="evidence" value="ECO:0007669"/>
    <property type="project" value="TreeGrafter"/>
</dbReference>
<dbReference type="GO" id="GO:0000976">
    <property type="term" value="F:transcription cis-regulatory region binding"/>
    <property type="evidence" value="ECO:0007669"/>
    <property type="project" value="TreeGrafter"/>
</dbReference>
<dbReference type="SUPFAM" id="SSF46689">
    <property type="entry name" value="Homeodomain-like"/>
    <property type="match status" value="1"/>
</dbReference>
<feature type="DNA-binding region" description="H-T-H motif" evidence="4">
    <location>
        <begin position="73"/>
        <end position="92"/>
    </location>
</feature>
<dbReference type="InterPro" id="IPR036271">
    <property type="entry name" value="Tet_transcr_reg_TetR-rel_C_sf"/>
</dbReference>
<evidence type="ECO:0000256" key="3">
    <source>
        <dbReference type="ARBA" id="ARBA00023163"/>
    </source>
</evidence>
<evidence type="ECO:0000256" key="2">
    <source>
        <dbReference type="ARBA" id="ARBA00023125"/>
    </source>
</evidence>
<keyword evidence="6" id="KW-0378">Hydrolase</keyword>
<evidence type="ECO:0000259" key="5">
    <source>
        <dbReference type="PROSITE" id="PS50977"/>
    </source>
</evidence>
<comment type="caution">
    <text evidence="6">The sequence shown here is derived from an EMBL/GenBank/DDBJ whole genome shotgun (WGS) entry which is preliminary data.</text>
</comment>
<dbReference type="InterPro" id="IPR050109">
    <property type="entry name" value="HTH-type_TetR-like_transc_reg"/>
</dbReference>
<evidence type="ECO:0000256" key="1">
    <source>
        <dbReference type="ARBA" id="ARBA00023015"/>
    </source>
</evidence>
<dbReference type="PROSITE" id="PS50977">
    <property type="entry name" value="HTH_TETR_2"/>
    <property type="match status" value="1"/>
</dbReference>
<dbReference type="Pfam" id="PF00440">
    <property type="entry name" value="TetR_N"/>
    <property type="match status" value="1"/>
</dbReference>
<dbReference type="EMBL" id="JACIJC010000001">
    <property type="protein sequence ID" value="MBB5684846.1"/>
    <property type="molecule type" value="Genomic_DNA"/>
</dbReference>
<evidence type="ECO:0000313" key="6">
    <source>
        <dbReference type="EMBL" id="MBB5684846.1"/>
    </source>
</evidence>
<gene>
    <name evidence="6" type="ORF">FHS49_000837</name>
</gene>
<dbReference type="PANTHER" id="PTHR30055:SF240">
    <property type="entry name" value="HTH-TYPE TRANSCRIPTIONAL REGULATOR ACRR"/>
    <property type="match status" value="1"/>
</dbReference>
<reference evidence="6 7" key="1">
    <citation type="submission" date="2020-08" db="EMBL/GenBank/DDBJ databases">
        <title>Genomic Encyclopedia of Type Strains, Phase IV (KMG-IV): sequencing the most valuable type-strain genomes for metagenomic binning, comparative biology and taxonomic classification.</title>
        <authorList>
            <person name="Goeker M."/>
        </authorList>
    </citation>
    <scope>NUCLEOTIDE SEQUENCE [LARGE SCALE GENOMIC DNA]</scope>
    <source>
        <strain evidence="6 7">DSM 25079</strain>
    </source>
</reference>
<dbReference type="PANTHER" id="PTHR30055">
    <property type="entry name" value="HTH-TYPE TRANSCRIPTIONAL REGULATOR RUTR"/>
    <property type="match status" value="1"/>
</dbReference>
<keyword evidence="1" id="KW-0805">Transcription regulation</keyword>
<dbReference type="InterPro" id="IPR001647">
    <property type="entry name" value="HTH_TetR"/>
</dbReference>
<dbReference type="GO" id="GO:0006508">
    <property type="term" value="P:proteolysis"/>
    <property type="evidence" value="ECO:0007669"/>
    <property type="project" value="UniProtKB-KW"/>
</dbReference>
<keyword evidence="6" id="KW-0645">Protease</keyword>
<dbReference type="RefSeq" id="WP_184015507.1">
    <property type="nucleotide sequence ID" value="NZ_JACIJC010000001.1"/>
</dbReference>
<dbReference type="SUPFAM" id="SSF48498">
    <property type="entry name" value="Tetracyclin repressor-like, C-terminal domain"/>
    <property type="match status" value="1"/>
</dbReference>
<protein>
    <submittedName>
        <fullName evidence="6">TetR/AcrR family hemagglutinin/protease transcriptional regulator</fullName>
    </submittedName>
</protein>
<dbReference type="Proteomes" id="UP000549617">
    <property type="component" value="Unassembled WGS sequence"/>
</dbReference>
<keyword evidence="3" id="KW-0804">Transcription</keyword>
<accession>A0A7W9EEN3</accession>
<dbReference type="AlphaFoldDB" id="A0A7W9EEN3"/>
<proteinExistence type="predicted"/>
<dbReference type="GO" id="GO:0008233">
    <property type="term" value="F:peptidase activity"/>
    <property type="evidence" value="ECO:0007669"/>
    <property type="project" value="UniProtKB-KW"/>
</dbReference>
<dbReference type="InterPro" id="IPR009057">
    <property type="entry name" value="Homeodomain-like_sf"/>
</dbReference>
<name>A0A7W9EEN3_9SPHN</name>
<dbReference type="Gene3D" id="1.10.357.10">
    <property type="entry name" value="Tetracycline Repressor, domain 2"/>
    <property type="match status" value="1"/>
</dbReference>
<organism evidence="6 7">
    <name type="scientific">Sphingobium boeckii</name>
    <dbReference type="NCBI Taxonomy" id="1082345"/>
    <lineage>
        <taxon>Bacteria</taxon>
        <taxon>Pseudomonadati</taxon>
        <taxon>Pseudomonadota</taxon>
        <taxon>Alphaproteobacteria</taxon>
        <taxon>Sphingomonadales</taxon>
        <taxon>Sphingomonadaceae</taxon>
        <taxon>Sphingobium</taxon>
    </lineage>
</organism>
<sequence>MKIGFDLATMEWCKEARREPRRTYKRLALKQRNSEEISAGPRRRTRKGSAARRAELLELAVKAFAVKGLRRAVHADVAALTDVSIPTIFRYFPTREALVSAVLEAVAAFWYGGVIARLPEDPDQNPRVALYAIVVSLGEMFQRNPEFATLWLEWSSIGDEDYWCRYNEFIDRDIAAYRMLIQRGKANGYIASSLDATAAARLIVGQSLTVAAMLRNGMPTDEINAFIRFYIDAALGFSILTSS</sequence>
<feature type="domain" description="HTH tetR-type" evidence="5">
    <location>
        <begin position="50"/>
        <end position="110"/>
    </location>
</feature>
<evidence type="ECO:0000256" key="4">
    <source>
        <dbReference type="PROSITE-ProRule" id="PRU00335"/>
    </source>
</evidence>
<keyword evidence="2 4" id="KW-0238">DNA-binding</keyword>